<dbReference type="AlphaFoldDB" id="A0A2K8T1U1"/>
<reference evidence="1 2" key="1">
    <citation type="submission" date="2017-11" db="EMBL/GenBank/DDBJ databases">
        <title>Complete genome of a free-living desiccation-tolerant cyanobacterium and its photosynthetic adaptation to extreme terrestrial habitat.</title>
        <authorList>
            <person name="Shang J."/>
        </authorList>
    </citation>
    <scope>NUCLEOTIDE SEQUENCE [LARGE SCALE GENOMIC DNA]</scope>
    <source>
        <strain evidence="1 2">CCNUN1</strain>
    </source>
</reference>
<proteinExistence type="predicted"/>
<dbReference type="Proteomes" id="UP000232003">
    <property type="component" value="Chromosome"/>
</dbReference>
<name>A0A2K8T1U1_9NOSO</name>
<dbReference type="KEGG" id="nfl:COO91_07721"/>
<accession>A0A2K8T1U1</accession>
<gene>
    <name evidence="1" type="ORF">COO91_07721</name>
</gene>
<evidence type="ECO:0000313" key="2">
    <source>
        <dbReference type="Proteomes" id="UP000232003"/>
    </source>
</evidence>
<organism evidence="1 2">
    <name type="scientific">Nostoc flagelliforme CCNUN1</name>
    <dbReference type="NCBI Taxonomy" id="2038116"/>
    <lineage>
        <taxon>Bacteria</taxon>
        <taxon>Bacillati</taxon>
        <taxon>Cyanobacteriota</taxon>
        <taxon>Cyanophyceae</taxon>
        <taxon>Nostocales</taxon>
        <taxon>Nostocaceae</taxon>
        <taxon>Nostoc</taxon>
    </lineage>
</organism>
<sequence>MIFHKRVGIPCLMSDIKTFTPKGILPFCILKSSTSLTSIDA</sequence>
<protein>
    <submittedName>
        <fullName evidence="1">Uncharacterized protein</fullName>
    </submittedName>
</protein>
<evidence type="ECO:0000313" key="1">
    <source>
        <dbReference type="EMBL" id="AUB41667.1"/>
    </source>
</evidence>
<keyword evidence="2" id="KW-1185">Reference proteome</keyword>
<dbReference type="EMBL" id="CP024785">
    <property type="protein sequence ID" value="AUB41667.1"/>
    <property type="molecule type" value="Genomic_DNA"/>
</dbReference>